<comment type="similarity">
    <text evidence="1 6">Belongs to the glutaredoxin family.</text>
</comment>
<comment type="function">
    <text evidence="6">Has a glutathione-disulfide oxidoreductase activity in the presence of NADPH and glutathione reductase. Reduces low molecular weight disulfides and proteins.</text>
</comment>
<dbReference type="Gene3D" id="3.40.30.10">
    <property type="entry name" value="Glutaredoxin"/>
    <property type="match status" value="1"/>
</dbReference>
<evidence type="ECO:0000313" key="10">
    <source>
        <dbReference type="Proteomes" id="UP000004980"/>
    </source>
</evidence>
<gene>
    <name evidence="8" type="primary">grxC</name>
    <name evidence="8" type="ORF">C2L64_25170</name>
    <name evidence="9" type="ORF">WQE_29573</name>
</gene>
<dbReference type="PROSITE" id="PS00195">
    <property type="entry name" value="GLUTAREDOXIN_1"/>
    <property type="match status" value="1"/>
</dbReference>
<keyword evidence="2 6" id="KW-0813">Transport</keyword>
<dbReference type="GO" id="GO:0015038">
    <property type="term" value="F:glutathione disulfide oxidoreductase activity"/>
    <property type="evidence" value="ECO:0007669"/>
    <property type="project" value="UniProtKB-UniRule"/>
</dbReference>
<reference evidence="9 10" key="1">
    <citation type="journal article" date="2012" name="J. Bacteriol.">
        <title>Draft Genome Sequence of the Soil Bacterium Burkholderia terrae Strain BS001, Which Interacts with Fungal Surface Structures.</title>
        <authorList>
            <person name="Nazir R."/>
            <person name="Hansen M.A."/>
            <person name="Sorensen S."/>
            <person name="van Elsas J.D."/>
        </authorList>
    </citation>
    <scope>NUCLEOTIDE SEQUENCE [LARGE SCALE GENOMIC DNA]</scope>
    <source>
        <strain evidence="9 10">BS001</strain>
    </source>
</reference>
<keyword evidence="5 6" id="KW-0676">Redox-active center</keyword>
<evidence type="ECO:0000313" key="8">
    <source>
        <dbReference type="EMBL" id="AUT71556.1"/>
    </source>
</evidence>
<dbReference type="Proteomes" id="UP000236649">
    <property type="component" value="Chromosome 2"/>
</dbReference>
<evidence type="ECO:0000256" key="1">
    <source>
        <dbReference type="ARBA" id="ARBA00007787"/>
    </source>
</evidence>
<dbReference type="EMBL" id="CP026106">
    <property type="protein sequence ID" value="AUT71556.1"/>
    <property type="molecule type" value="Genomic_DNA"/>
</dbReference>
<protein>
    <recommendedName>
        <fullName evidence="6">Glutaredoxin</fullName>
    </recommendedName>
</protein>
<dbReference type="PROSITE" id="PS51354">
    <property type="entry name" value="GLUTAREDOXIN_2"/>
    <property type="match status" value="1"/>
</dbReference>
<dbReference type="PRINTS" id="PR00160">
    <property type="entry name" value="GLUTAREDOXIN"/>
</dbReference>
<evidence type="ECO:0000259" key="7">
    <source>
        <dbReference type="PROSITE" id="PS50404"/>
    </source>
</evidence>
<dbReference type="EMBL" id="AKAU01000166">
    <property type="protein sequence ID" value="EIM97299.1"/>
    <property type="molecule type" value="Genomic_DNA"/>
</dbReference>
<dbReference type="SUPFAM" id="SSF52833">
    <property type="entry name" value="Thioredoxin-like"/>
    <property type="match status" value="1"/>
</dbReference>
<dbReference type="GeneID" id="55531600"/>
<evidence type="ECO:0000256" key="3">
    <source>
        <dbReference type="ARBA" id="ARBA00022982"/>
    </source>
</evidence>
<evidence type="ECO:0000256" key="6">
    <source>
        <dbReference type="RuleBase" id="RU364065"/>
    </source>
</evidence>
<proteinExistence type="inferred from homology"/>
<dbReference type="InterPro" id="IPR011900">
    <property type="entry name" value="GRX_bact"/>
</dbReference>
<organism evidence="8 11">
    <name type="scientific">Paraburkholderia hospita</name>
    <dbReference type="NCBI Taxonomy" id="169430"/>
    <lineage>
        <taxon>Bacteria</taxon>
        <taxon>Pseudomonadati</taxon>
        <taxon>Pseudomonadota</taxon>
        <taxon>Betaproteobacteria</taxon>
        <taxon>Burkholderiales</taxon>
        <taxon>Burkholderiaceae</taxon>
        <taxon>Paraburkholderia</taxon>
    </lineage>
</organism>
<dbReference type="InterPro" id="IPR002109">
    <property type="entry name" value="Glutaredoxin"/>
</dbReference>
<dbReference type="InterPro" id="IPR011767">
    <property type="entry name" value="GLR_AS"/>
</dbReference>
<dbReference type="GO" id="GO:0045454">
    <property type="term" value="P:cell redox homeostasis"/>
    <property type="evidence" value="ECO:0007669"/>
    <property type="project" value="InterPro"/>
</dbReference>
<dbReference type="InterPro" id="IPR004045">
    <property type="entry name" value="Glutathione_S-Trfase_N"/>
</dbReference>
<evidence type="ECO:0000256" key="2">
    <source>
        <dbReference type="ARBA" id="ARBA00022448"/>
    </source>
</evidence>
<keyword evidence="3 6" id="KW-0249">Electron transport</keyword>
<dbReference type="InterPro" id="IPR036249">
    <property type="entry name" value="Thioredoxin-like_sf"/>
</dbReference>
<sequence>MSAITIYTTPTCPYCLAAKALLKKKGLSYEEINVQSDRATALALMERTGRRTVPQIFIGETHVGGFDDLNALETAGNLDPLVESNAVR</sequence>
<name>A0AAJ4VVB2_9BURK</name>
<dbReference type="PANTHER" id="PTHR34386:SF1">
    <property type="entry name" value="GLUTAREDOXIN-LIKE PROTEIN NRDH"/>
    <property type="match status" value="1"/>
</dbReference>
<evidence type="ECO:0000313" key="9">
    <source>
        <dbReference type="EMBL" id="EIM97299.1"/>
    </source>
</evidence>
<dbReference type="AlphaFoldDB" id="A0AAJ4VVB2"/>
<feature type="domain" description="GST N-terminal" evidence="7">
    <location>
        <begin position="2"/>
        <end position="88"/>
    </location>
</feature>
<evidence type="ECO:0000256" key="4">
    <source>
        <dbReference type="ARBA" id="ARBA00023157"/>
    </source>
</evidence>
<evidence type="ECO:0000313" key="11">
    <source>
        <dbReference type="Proteomes" id="UP000236649"/>
    </source>
</evidence>
<keyword evidence="6" id="KW-0963">Cytoplasm</keyword>
<dbReference type="Pfam" id="PF00462">
    <property type="entry name" value="Glutaredoxin"/>
    <property type="match status" value="1"/>
</dbReference>
<accession>A0AAJ4VVB2</accession>
<dbReference type="Proteomes" id="UP000004980">
    <property type="component" value="Unassembled WGS sequence"/>
</dbReference>
<dbReference type="RefSeq" id="WP_007587574.1">
    <property type="nucleotide sequence ID" value="NZ_AKAU01000166.1"/>
</dbReference>
<dbReference type="InterPro" id="IPR051548">
    <property type="entry name" value="Grx-like_ET"/>
</dbReference>
<dbReference type="PROSITE" id="PS50404">
    <property type="entry name" value="GST_NTER"/>
    <property type="match status" value="1"/>
</dbReference>
<dbReference type="InterPro" id="IPR014025">
    <property type="entry name" value="Glutaredoxin_subgr"/>
</dbReference>
<dbReference type="PANTHER" id="PTHR34386">
    <property type="entry name" value="GLUTAREDOXIN"/>
    <property type="match status" value="1"/>
</dbReference>
<reference evidence="8 11" key="2">
    <citation type="submission" date="2018-01" db="EMBL/GenBank/DDBJ databases">
        <title>Species boundaries and ecological features among Paraburkholderia terrae DSMZ17804T, P. hospita DSMZ17164T and P. caribensis DSMZ13236T.</title>
        <authorList>
            <person name="Pratama A.A."/>
        </authorList>
    </citation>
    <scope>NUCLEOTIDE SEQUENCE [LARGE SCALE GENOMIC DNA]</scope>
    <source>
        <strain evidence="8 11">DSM 17164</strain>
    </source>
</reference>
<dbReference type="GO" id="GO:0009055">
    <property type="term" value="F:electron transfer activity"/>
    <property type="evidence" value="ECO:0007669"/>
    <property type="project" value="TreeGrafter"/>
</dbReference>
<dbReference type="NCBIfam" id="TIGR02181">
    <property type="entry name" value="GRX_bact"/>
    <property type="match status" value="1"/>
</dbReference>
<evidence type="ECO:0000256" key="5">
    <source>
        <dbReference type="ARBA" id="ARBA00023284"/>
    </source>
</evidence>
<dbReference type="KEGG" id="phs:C2L64_25170"/>
<keyword evidence="10" id="KW-1185">Reference proteome</keyword>
<keyword evidence="4" id="KW-1015">Disulfide bond</keyword>